<feature type="domain" description="Vta1/callose synthase N-terminal" evidence="10">
    <location>
        <begin position="15"/>
        <end position="157"/>
    </location>
</feature>
<sequence length="376" mass="40598">MPTLNLPECPTPLKSIQHFLKAATEHDQRDPVISYWCRLHALQTGLKLSTKTSEETGFLLKLMDWLEQTKKTQHENEAITNEVAAQAHLENYAHKLFMYADSNDRASNFGKNVIKAFYSSGVIYDVLTTFGELSEEAAQNRKYAKWRAAYIHNCLKNGETPVPGPMKGEGEENEDADADAASGPPGNIPSTSGLDADGNSGEAPDQPEQRESDSIPADDPGTEPENDSAEENQENDDEGGISQPGPPSGTDAFGFPSVPQSSAHNFPVPPSNPSQGNLPYPNLPGFNSTPMSPTPYNPTPAPTPTPTNVTPSQPSAEDYKITPTAEGGVSLDIEQMNKAQKYVKWAGSALNYDDVSTAVENLRKALQLLTTGQDPA</sequence>
<feature type="compositionally biased region" description="Low complexity" evidence="9">
    <location>
        <begin position="306"/>
        <end position="315"/>
    </location>
</feature>
<evidence type="ECO:0000256" key="4">
    <source>
        <dbReference type="ARBA" id="ARBA00022448"/>
    </source>
</evidence>
<feature type="region of interest" description="Disordered" evidence="9">
    <location>
        <begin position="157"/>
        <end position="320"/>
    </location>
</feature>
<keyword evidence="4" id="KW-0813">Transport</keyword>
<organism evidence="12 13">
    <name type="scientific">Neodiprion lecontei</name>
    <name type="common">Redheaded pine sawfly</name>
    <dbReference type="NCBI Taxonomy" id="441921"/>
    <lineage>
        <taxon>Eukaryota</taxon>
        <taxon>Metazoa</taxon>
        <taxon>Ecdysozoa</taxon>
        <taxon>Arthropoda</taxon>
        <taxon>Hexapoda</taxon>
        <taxon>Insecta</taxon>
        <taxon>Pterygota</taxon>
        <taxon>Neoptera</taxon>
        <taxon>Endopterygota</taxon>
        <taxon>Hymenoptera</taxon>
        <taxon>Tenthredinoidea</taxon>
        <taxon>Diprionidae</taxon>
        <taxon>Diprioninae</taxon>
        <taxon>Neodiprion</taxon>
    </lineage>
</organism>
<reference evidence="13" key="1">
    <citation type="submission" date="2025-08" db="UniProtKB">
        <authorList>
            <consortium name="RefSeq"/>
        </authorList>
    </citation>
    <scope>IDENTIFICATION</scope>
    <source>
        <tissue evidence="13">Thorax and Abdomen</tissue>
    </source>
</reference>
<keyword evidence="6" id="KW-0967">Endosome</keyword>
<dbReference type="GeneID" id="107216751"/>
<evidence type="ECO:0000313" key="13">
    <source>
        <dbReference type="RefSeq" id="XP_046585737.1"/>
    </source>
</evidence>
<feature type="compositionally biased region" description="Acidic residues" evidence="9">
    <location>
        <begin position="220"/>
        <end position="239"/>
    </location>
</feature>
<comment type="subcellular location">
    <subcellularLocation>
        <location evidence="2">Cytoplasm</location>
    </subcellularLocation>
    <subcellularLocation>
        <location evidence="1">Endosome membrane</location>
        <topology evidence="1">Peripheral membrane protein</topology>
    </subcellularLocation>
</comment>
<protein>
    <submittedName>
        <fullName evidence="13">Vacuolar protein sorting-associated protein VTA1 homolog isoform X5</fullName>
    </submittedName>
</protein>
<name>A0ABM3FCJ0_NEOLC</name>
<keyword evidence="5" id="KW-0963">Cytoplasm</keyword>
<evidence type="ECO:0000256" key="2">
    <source>
        <dbReference type="ARBA" id="ARBA00004496"/>
    </source>
</evidence>
<dbReference type="InterPro" id="IPR023175">
    <property type="entry name" value="Vta1/CALS_N_sf"/>
</dbReference>
<evidence type="ECO:0000256" key="7">
    <source>
        <dbReference type="ARBA" id="ARBA00022927"/>
    </source>
</evidence>
<dbReference type="PANTHER" id="PTHR46009">
    <property type="entry name" value="VACUOLAR PROTEIN SORTING-ASSOCIATED PROTEIN VTA1 HOMOLOG"/>
    <property type="match status" value="1"/>
</dbReference>
<dbReference type="Pfam" id="PF18097">
    <property type="entry name" value="Vta1_C"/>
    <property type="match status" value="1"/>
</dbReference>
<proteinExistence type="inferred from homology"/>
<accession>A0ABM3FCJ0</accession>
<evidence type="ECO:0000256" key="3">
    <source>
        <dbReference type="ARBA" id="ARBA00007895"/>
    </source>
</evidence>
<evidence type="ECO:0000259" key="10">
    <source>
        <dbReference type="Pfam" id="PF04652"/>
    </source>
</evidence>
<dbReference type="Gene3D" id="1.20.5.420">
    <property type="entry name" value="Immunoglobulin FC, subunit C"/>
    <property type="match status" value="1"/>
</dbReference>
<dbReference type="InterPro" id="IPR044538">
    <property type="entry name" value="Vta1-like"/>
</dbReference>
<gene>
    <name evidence="13" type="primary">LOC107216751</name>
</gene>
<evidence type="ECO:0000256" key="1">
    <source>
        <dbReference type="ARBA" id="ARBA00004481"/>
    </source>
</evidence>
<dbReference type="Proteomes" id="UP000829291">
    <property type="component" value="Chromosome 1"/>
</dbReference>
<evidence type="ECO:0000313" key="12">
    <source>
        <dbReference type="Proteomes" id="UP000829291"/>
    </source>
</evidence>
<keyword evidence="8" id="KW-0472">Membrane</keyword>
<dbReference type="InterPro" id="IPR041212">
    <property type="entry name" value="Vta1_C"/>
</dbReference>
<keyword evidence="12" id="KW-1185">Reference proteome</keyword>
<dbReference type="InterPro" id="IPR039431">
    <property type="entry name" value="Vta1/CALS_N"/>
</dbReference>
<keyword evidence="7" id="KW-0653">Protein transport</keyword>
<comment type="similarity">
    <text evidence="3">Belongs to the VTA1 family.</text>
</comment>
<dbReference type="PANTHER" id="PTHR46009:SF1">
    <property type="entry name" value="VACUOLAR PROTEIN SORTING-ASSOCIATED PROTEIN VTA1 HOMOLOG"/>
    <property type="match status" value="1"/>
</dbReference>
<evidence type="ECO:0000256" key="8">
    <source>
        <dbReference type="ARBA" id="ARBA00023136"/>
    </source>
</evidence>
<feature type="domain" description="Vta1 C-terminal" evidence="11">
    <location>
        <begin position="334"/>
        <end position="370"/>
    </location>
</feature>
<dbReference type="Gene3D" id="1.25.40.270">
    <property type="entry name" value="Vacuolar protein sorting-associated protein vta1"/>
    <property type="match status" value="1"/>
</dbReference>
<evidence type="ECO:0000256" key="6">
    <source>
        <dbReference type="ARBA" id="ARBA00022753"/>
    </source>
</evidence>
<feature type="compositionally biased region" description="Pro residues" evidence="9">
    <location>
        <begin position="292"/>
        <end position="305"/>
    </location>
</feature>
<dbReference type="RefSeq" id="XP_046585737.1">
    <property type="nucleotide sequence ID" value="XM_046729781.1"/>
</dbReference>
<evidence type="ECO:0000256" key="9">
    <source>
        <dbReference type="SAM" id="MobiDB-lite"/>
    </source>
</evidence>
<dbReference type="Pfam" id="PF04652">
    <property type="entry name" value="Vta1"/>
    <property type="match status" value="1"/>
</dbReference>
<evidence type="ECO:0000259" key="11">
    <source>
        <dbReference type="Pfam" id="PF18097"/>
    </source>
</evidence>
<evidence type="ECO:0000256" key="5">
    <source>
        <dbReference type="ARBA" id="ARBA00022490"/>
    </source>
</evidence>